<dbReference type="PANTHER" id="PTHR42910:SF1">
    <property type="entry name" value="MAJOR FACILITATOR SUPERFAMILY (MFS) PROFILE DOMAIN-CONTAINING PROTEIN"/>
    <property type="match status" value="1"/>
</dbReference>
<reference evidence="2 3" key="1">
    <citation type="submission" date="2015-11" db="EMBL/GenBank/DDBJ databases">
        <title>Expanding the genomic diversity of Burkholderia species for the development of highly accurate diagnostics.</title>
        <authorList>
            <person name="Sahl J."/>
            <person name="Keim P."/>
            <person name="Wagner D."/>
        </authorList>
    </citation>
    <scope>NUCLEOTIDE SEQUENCE [LARGE SCALE GENOMIC DNA]</scope>
    <source>
        <strain evidence="2 3">MSMB782WGS</strain>
    </source>
</reference>
<evidence type="ECO:0000313" key="2">
    <source>
        <dbReference type="EMBL" id="KWK71093.1"/>
    </source>
</evidence>
<organism evidence="2 3">
    <name type="scientific">Burkholderia ubonensis</name>
    <dbReference type="NCBI Taxonomy" id="101571"/>
    <lineage>
        <taxon>Bacteria</taxon>
        <taxon>Pseudomonadati</taxon>
        <taxon>Pseudomonadota</taxon>
        <taxon>Betaproteobacteria</taxon>
        <taxon>Burkholderiales</taxon>
        <taxon>Burkholderiaceae</taxon>
        <taxon>Burkholderia</taxon>
        <taxon>Burkholderia cepacia complex</taxon>
    </lineage>
</organism>
<evidence type="ECO:0000256" key="1">
    <source>
        <dbReference type="SAM" id="Phobius"/>
    </source>
</evidence>
<dbReference type="PANTHER" id="PTHR42910">
    <property type="entry name" value="TRANSPORTER SCO4007-RELATED"/>
    <property type="match status" value="1"/>
</dbReference>
<keyword evidence="1" id="KW-1133">Transmembrane helix</keyword>
<keyword evidence="1" id="KW-0472">Membrane</keyword>
<protein>
    <submittedName>
        <fullName evidence="2">Uncharacterized protein</fullName>
    </submittedName>
</protein>
<dbReference type="EMBL" id="LPLU01000104">
    <property type="protein sequence ID" value="KWK71093.1"/>
    <property type="molecule type" value="Genomic_DNA"/>
</dbReference>
<name>A0A108CAA8_9BURK</name>
<evidence type="ECO:0000313" key="3">
    <source>
        <dbReference type="Proteomes" id="UP000065504"/>
    </source>
</evidence>
<dbReference type="SUPFAM" id="SSF103473">
    <property type="entry name" value="MFS general substrate transporter"/>
    <property type="match status" value="1"/>
</dbReference>
<dbReference type="Proteomes" id="UP000065504">
    <property type="component" value="Unassembled WGS sequence"/>
</dbReference>
<accession>A0A108CAA8</accession>
<feature type="transmembrane region" description="Helical" evidence="1">
    <location>
        <begin position="48"/>
        <end position="68"/>
    </location>
</feature>
<comment type="caution">
    <text evidence="2">The sequence shown here is derived from an EMBL/GenBank/DDBJ whole genome shotgun (WGS) entry which is preliminary data.</text>
</comment>
<sequence>MHISNQGVIYALAGDARSRVTTIYLTSYFIGGALGSFAARVASGADGWRGVCVAGAMLAGALIALRVASQRIGARLATQ</sequence>
<dbReference type="AlphaFoldDB" id="A0A108CAA8"/>
<feature type="transmembrane region" description="Helical" evidence="1">
    <location>
        <begin position="21"/>
        <end position="42"/>
    </location>
</feature>
<proteinExistence type="predicted"/>
<keyword evidence="1" id="KW-0812">Transmembrane</keyword>
<dbReference type="InterPro" id="IPR036259">
    <property type="entry name" value="MFS_trans_sf"/>
</dbReference>
<gene>
    <name evidence="2" type="ORF">WM16_20490</name>
</gene>